<evidence type="ECO:0000256" key="2">
    <source>
        <dbReference type="ARBA" id="ARBA00008014"/>
    </source>
</evidence>
<dbReference type="UniPathway" id="UPA00053">
    <property type="reaction ID" value="UER00090"/>
</dbReference>
<dbReference type="PANTHER" id="PTHR21085">
    <property type="entry name" value="CHORISMATE SYNTHASE"/>
    <property type="match status" value="1"/>
</dbReference>
<evidence type="ECO:0000256" key="11">
    <source>
        <dbReference type="RuleBase" id="RU000605"/>
    </source>
</evidence>
<comment type="similarity">
    <text evidence="2 11">Belongs to the chorismate synthase family.</text>
</comment>
<dbReference type="EC" id="4.2.3.5" evidence="3 11"/>
<dbReference type="InterPro" id="IPR000453">
    <property type="entry name" value="Chorismate_synth"/>
</dbReference>
<dbReference type="Pfam" id="PF01264">
    <property type="entry name" value="Chorismate_synt"/>
    <property type="match status" value="1"/>
</dbReference>
<comment type="cofactor">
    <cofactor evidence="11">
        <name>FMNH2</name>
        <dbReference type="ChEBI" id="CHEBI:57618"/>
    </cofactor>
    <text evidence="11">Reduced FMN (FMNH(2)).</text>
</comment>
<evidence type="ECO:0000256" key="7">
    <source>
        <dbReference type="ARBA" id="ARBA00022827"/>
    </source>
</evidence>
<dbReference type="PROSITE" id="PS00788">
    <property type="entry name" value="CHORISMATE_SYNTHASE_2"/>
    <property type="match status" value="1"/>
</dbReference>
<evidence type="ECO:0000256" key="3">
    <source>
        <dbReference type="ARBA" id="ARBA00013036"/>
    </source>
</evidence>
<comment type="pathway">
    <text evidence="1 11">Metabolic intermediate biosynthesis; chorismate biosynthesis; chorismate from D-erythrose 4-phosphate and phosphoenolpyruvate: step 7/7.</text>
</comment>
<evidence type="ECO:0000256" key="5">
    <source>
        <dbReference type="ARBA" id="ARBA00022630"/>
    </source>
</evidence>
<dbReference type="HAMAP" id="MF_00300">
    <property type="entry name" value="Chorismate_synth"/>
    <property type="match status" value="1"/>
</dbReference>
<dbReference type="GO" id="GO:0010181">
    <property type="term" value="F:FMN binding"/>
    <property type="evidence" value="ECO:0007669"/>
    <property type="project" value="TreeGrafter"/>
</dbReference>
<dbReference type="PROSITE" id="PS00787">
    <property type="entry name" value="CHORISMATE_SYNTHASE_1"/>
    <property type="match status" value="1"/>
</dbReference>
<dbReference type="EMBL" id="HBKP01007155">
    <property type="protein sequence ID" value="CAE2210898.1"/>
    <property type="molecule type" value="Transcribed_RNA"/>
</dbReference>
<evidence type="ECO:0000256" key="10">
    <source>
        <dbReference type="ARBA" id="ARBA00023239"/>
    </source>
</evidence>
<dbReference type="SUPFAM" id="SSF103263">
    <property type="entry name" value="Chorismate synthase, AroC"/>
    <property type="match status" value="1"/>
</dbReference>
<gene>
    <name evidence="12" type="ORF">VSP0166_LOCUS5167</name>
    <name evidence="13" type="ORF">VSP0166_LOCUS5168</name>
</gene>
<keyword evidence="4 11" id="KW-0028">Amino-acid biosynthesis</keyword>
<dbReference type="GO" id="GO:0008652">
    <property type="term" value="P:amino acid biosynthetic process"/>
    <property type="evidence" value="ECO:0007669"/>
    <property type="project" value="UniProtKB-KW"/>
</dbReference>
<dbReference type="FunFam" id="3.60.150.10:FF:000002">
    <property type="entry name" value="Chorismate synthase"/>
    <property type="match status" value="1"/>
</dbReference>
<dbReference type="InterPro" id="IPR035904">
    <property type="entry name" value="Chorismate_synth_AroC_sf"/>
</dbReference>
<protein>
    <recommendedName>
        <fullName evidence="3 11">Chorismate synthase</fullName>
        <ecNumber evidence="3 11">4.2.3.5</ecNumber>
    </recommendedName>
</protein>
<evidence type="ECO:0000313" key="12">
    <source>
        <dbReference type="EMBL" id="CAE2210897.1"/>
    </source>
</evidence>
<dbReference type="PANTHER" id="PTHR21085:SF0">
    <property type="entry name" value="CHORISMATE SYNTHASE"/>
    <property type="match status" value="1"/>
</dbReference>
<organism evidence="13">
    <name type="scientific">Vannella robusta</name>
    <dbReference type="NCBI Taxonomy" id="1487602"/>
    <lineage>
        <taxon>Eukaryota</taxon>
        <taxon>Amoebozoa</taxon>
        <taxon>Discosea</taxon>
        <taxon>Flabellinia</taxon>
        <taxon>Vannellidae</taxon>
        <taxon>Vannella</taxon>
    </lineage>
</organism>
<evidence type="ECO:0000256" key="1">
    <source>
        <dbReference type="ARBA" id="ARBA00005044"/>
    </source>
</evidence>
<evidence type="ECO:0000256" key="6">
    <source>
        <dbReference type="ARBA" id="ARBA00022643"/>
    </source>
</evidence>
<keyword evidence="8" id="KW-0521">NADP</keyword>
<sequence>MSMNSSGHLFAFTTFGESHGEAVGVVVDGCPPGIPISEEEIQFDLDRRRPGQSSVTTPRKEADQIKIYSGLMDGKTTGTPIMMMVFNGDHRSRDYSKIKDQYRPMHADYTYDMRFGIRDYRGGGRSSARETLARVAAGAIAKKALKQIGNIQVIGHTLSVGTIRAETFDASVIEENPVRCADAEAAKKMEEFILQMKKEQDSCGGVVQVVAKNVPAGLGSPTYWKLKAELASGLMGINAVQGVEYGSGFRGATMKGSEHNDEFITDDNGDVRTKTNNHGGILGGISTGEDIIVNTAFKPVSSLPRAQNSINTSLEAVSVQTFGRHEKCVVPRAVPICEAMVAVILLDHWLISQAYQQHVSLVREPLLASKGIQPVTPFPEETNED</sequence>
<evidence type="ECO:0000256" key="8">
    <source>
        <dbReference type="ARBA" id="ARBA00022857"/>
    </source>
</evidence>
<keyword evidence="6" id="KW-0288">FMN</keyword>
<evidence type="ECO:0000313" key="13">
    <source>
        <dbReference type="EMBL" id="CAE2210898.1"/>
    </source>
</evidence>
<evidence type="ECO:0000256" key="9">
    <source>
        <dbReference type="ARBA" id="ARBA00023141"/>
    </source>
</evidence>
<keyword evidence="7" id="KW-0274">FAD</keyword>
<dbReference type="NCBIfam" id="TIGR00033">
    <property type="entry name" value="aroC"/>
    <property type="match status" value="1"/>
</dbReference>
<dbReference type="AlphaFoldDB" id="A0A6U1TSL2"/>
<comment type="catalytic activity">
    <reaction evidence="11">
        <text>5-O-(1-carboxyvinyl)-3-phosphoshikimate = chorismate + phosphate</text>
        <dbReference type="Rhea" id="RHEA:21020"/>
        <dbReference type="ChEBI" id="CHEBI:29748"/>
        <dbReference type="ChEBI" id="CHEBI:43474"/>
        <dbReference type="ChEBI" id="CHEBI:57701"/>
        <dbReference type="EC" id="4.2.3.5"/>
    </reaction>
</comment>
<dbReference type="PIRSF" id="PIRSF001456">
    <property type="entry name" value="Chorismate_synth"/>
    <property type="match status" value="1"/>
</dbReference>
<reference evidence="13" key="1">
    <citation type="submission" date="2021-01" db="EMBL/GenBank/DDBJ databases">
        <authorList>
            <person name="Corre E."/>
            <person name="Pelletier E."/>
            <person name="Niang G."/>
            <person name="Scheremetjew M."/>
            <person name="Finn R."/>
            <person name="Kale V."/>
            <person name="Holt S."/>
            <person name="Cochrane G."/>
            <person name="Meng A."/>
            <person name="Brown T."/>
            <person name="Cohen L."/>
        </authorList>
    </citation>
    <scope>NUCLEOTIDE SEQUENCE</scope>
    <source>
        <strain evidence="13">DIVA3 518/3/11/1/6</strain>
    </source>
</reference>
<accession>A0A6U1TSL2</accession>
<keyword evidence="5" id="KW-0285">Flavoprotein</keyword>
<dbReference type="GO" id="GO:0005829">
    <property type="term" value="C:cytosol"/>
    <property type="evidence" value="ECO:0007669"/>
    <property type="project" value="TreeGrafter"/>
</dbReference>
<dbReference type="EMBL" id="HBKP01007154">
    <property type="protein sequence ID" value="CAE2210897.1"/>
    <property type="molecule type" value="Transcribed_RNA"/>
</dbReference>
<dbReference type="NCBIfam" id="NF003793">
    <property type="entry name" value="PRK05382.1"/>
    <property type="match status" value="1"/>
</dbReference>
<evidence type="ECO:0000256" key="4">
    <source>
        <dbReference type="ARBA" id="ARBA00022605"/>
    </source>
</evidence>
<dbReference type="Gene3D" id="3.60.150.10">
    <property type="entry name" value="Chorismate synthase AroC"/>
    <property type="match status" value="1"/>
</dbReference>
<name>A0A6U1TSL2_9EUKA</name>
<dbReference type="InterPro" id="IPR020541">
    <property type="entry name" value="Chorismate_synthase_CS"/>
</dbReference>
<dbReference type="GO" id="GO:0009073">
    <property type="term" value="P:aromatic amino acid family biosynthetic process"/>
    <property type="evidence" value="ECO:0007669"/>
    <property type="project" value="UniProtKB-KW"/>
</dbReference>
<proteinExistence type="inferred from homology"/>
<dbReference type="GO" id="GO:0004107">
    <property type="term" value="F:chorismate synthase activity"/>
    <property type="evidence" value="ECO:0007669"/>
    <property type="project" value="UniProtKB-EC"/>
</dbReference>
<dbReference type="CDD" id="cd07304">
    <property type="entry name" value="Chorismate_synthase"/>
    <property type="match status" value="1"/>
</dbReference>
<keyword evidence="9 11" id="KW-0057">Aromatic amino acid biosynthesis</keyword>
<dbReference type="GO" id="GO:0009423">
    <property type="term" value="P:chorismate biosynthetic process"/>
    <property type="evidence" value="ECO:0007669"/>
    <property type="project" value="UniProtKB-UniPathway"/>
</dbReference>
<keyword evidence="10 11" id="KW-0456">Lyase</keyword>